<evidence type="ECO:0000313" key="3">
    <source>
        <dbReference type="Proteomes" id="UP000244855"/>
    </source>
</evidence>
<keyword evidence="3" id="KW-1185">Reference proteome</keyword>
<dbReference type="Pfam" id="PF06985">
    <property type="entry name" value="HET"/>
    <property type="match status" value="1"/>
</dbReference>
<evidence type="ECO:0000313" key="2">
    <source>
        <dbReference type="EMBL" id="PVH94524.1"/>
    </source>
</evidence>
<protein>
    <submittedName>
        <fullName evidence="2">HET-domain-containing protein</fullName>
    </submittedName>
</protein>
<evidence type="ECO:0000259" key="1">
    <source>
        <dbReference type="Pfam" id="PF06985"/>
    </source>
</evidence>
<name>A0A2V1DBH5_9PLEO</name>
<dbReference type="AlphaFoldDB" id="A0A2V1DBH5"/>
<dbReference type="STRING" id="97972.A0A2V1DBH5"/>
<organism evidence="2 3">
    <name type="scientific">Periconia macrospinosa</name>
    <dbReference type="NCBI Taxonomy" id="97972"/>
    <lineage>
        <taxon>Eukaryota</taxon>
        <taxon>Fungi</taxon>
        <taxon>Dikarya</taxon>
        <taxon>Ascomycota</taxon>
        <taxon>Pezizomycotina</taxon>
        <taxon>Dothideomycetes</taxon>
        <taxon>Pleosporomycetidae</taxon>
        <taxon>Pleosporales</taxon>
        <taxon>Massarineae</taxon>
        <taxon>Periconiaceae</taxon>
        <taxon>Periconia</taxon>
    </lineage>
</organism>
<feature type="non-terminal residue" evidence="2">
    <location>
        <position position="339"/>
    </location>
</feature>
<feature type="domain" description="Heterokaryon incompatibility" evidence="1">
    <location>
        <begin position="80"/>
        <end position="228"/>
    </location>
</feature>
<gene>
    <name evidence="2" type="ORF">DM02DRAFT_602391</name>
</gene>
<dbReference type="Proteomes" id="UP000244855">
    <property type="component" value="Unassembled WGS sequence"/>
</dbReference>
<dbReference type="PANTHER" id="PTHR33112">
    <property type="entry name" value="DOMAIN PROTEIN, PUTATIVE-RELATED"/>
    <property type="match status" value="1"/>
</dbReference>
<accession>A0A2V1DBH5</accession>
<reference evidence="2 3" key="1">
    <citation type="journal article" date="2018" name="Sci. Rep.">
        <title>Comparative genomics provides insights into the lifestyle and reveals functional heterogeneity of dark septate endophytic fungi.</title>
        <authorList>
            <person name="Knapp D.G."/>
            <person name="Nemeth J.B."/>
            <person name="Barry K."/>
            <person name="Hainaut M."/>
            <person name="Henrissat B."/>
            <person name="Johnson J."/>
            <person name="Kuo A."/>
            <person name="Lim J.H.P."/>
            <person name="Lipzen A."/>
            <person name="Nolan M."/>
            <person name="Ohm R.A."/>
            <person name="Tamas L."/>
            <person name="Grigoriev I.V."/>
            <person name="Spatafora J.W."/>
            <person name="Nagy L.G."/>
            <person name="Kovacs G.M."/>
        </authorList>
    </citation>
    <scope>NUCLEOTIDE SEQUENCE [LARGE SCALE GENOMIC DNA]</scope>
    <source>
        <strain evidence="2 3">DSE2036</strain>
    </source>
</reference>
<proteinExistence type="predicted"/>
<dbReference type="EMBL" id="KZ805531">
    <property type="protein sequence ID" value="PVH94524.1"/>
    <property type="molecule type" value="Genomic_DNA"/>
</dbReference>
<dbReference type="PANTHER" id="PTHR33112:SF8">
    <property type="entry name" value="HETEROKARYON INCOMPATIBILITY DOMAIN-CONTAINING PROTEIN"/>
    <property type="match status" value="1"/>
</dbReference>
<sequence length="339" mass="38807">MLGLSSAPPVLSVKPSELTLSVRIQGIKQWIRNCDMHHSLDCAPTVDDNIFPIRLIECSSNSLRLVDIEEVRRENKRPQYITLSHCWGESRTMYKTTQRTLSEHQSLIPFDALPQTFQDAINICRELGVQYLWIDSLCIIQDNNEDWNCEASKMGSIFHGAFLTISALSSANSDGGCIFPPDIKPFTKLDLPGANRGTVYIQERRSTAIISNIFEQSPMARRGWILQEMILSNRVIHFGKGQIFWQCRKLFQSEDRLYTSIYKEAFSDIVGPFHPLPSLQNLSSKTWWAIVVEHWSRSLTFPQDSLPSLEGMKNFYQKITGDESVLGLWKKNLPVHLSW</sequence>
<dbReference type="OrthoDB" id="2958217at2759"/>
<dbReference type="InterPro" id="IPR010730">
    <property type="entry name" value="HET"/>
</dbReference>